<accession>A0AAV7JZ07</accession>
<feature type="region of interest" description="Disordered" evidence="1">
    <location>
        <begin position="25"/>
        <end position="45"/>
    </location>
</feature>
<gene>
    <name evidence="2" type="ORF">LOD99_2977</name>
</gene>
<comment type="caution">
    <text evidence="2">The sequence shown here is derived from an EMBL/GenBank/DDBJ whole genome shotgun (WGS) entry which is preliminary data.</text>
</comment>
<organism evidence="2 3">
    <name type="scientific">Oopsacas minuta</name>
    <dbReference type="NCBI Taxonomy" id="111878"/>
    <lineage>
        <taxon>Eukaryota</taxon>
        <taxon>Metazoa</taxon>
        <taxon>Porifera</taxon>
        <taxon>Hexactinellida</taxon>
        <taxon>Hexasterophora</taxon>
        <taxon>Lyssacinosida</taxon>
        <taxon>Leucopsacidae</taxon>
        <taxon>Oopsacas</taxon>
    </lineage>
</organism>
<name>A0AAV7JZ07_9METZ</name>
<dbReference type="AlphaFoldDB" id="A0AAV7JZ07"/>
<keyword evidence="3" id="KW-1185">Reference proteome</keyword>
<proteinExistence type="predicted"/>
<evidence type="ECO:0000256" key="1">
    <source>
        <dbReference type="SAM" id="MobiDB-lite"/>
    </source>
</evidence>
<evidence type="ECO:0000313" key="2">
    <source>
        <dbReference type="EMBL" id="KAI6654132.1"/>
    </source>
</evidence>
<dbReference type="Proteomes" id="UP001165289">
    <property type="component" value="Unassembled WGS sequence"/>
</dbReference>
<protein>
    <submittedName>
        <fullName evidence="2">Oral cancer-overexpressed protein 1</fullName>
    </submittedName>
</protein>
<evidence type="ECO:0000313" key="3">
    <source>
        <dbReference type="Proteomes" id="UP001165289"/>
    </source>
</evidence>
<dbReference type="EMBL" id="JAKMXF010000233">
    <property type="protein sequence ID" value="KAI6654132.1"/>
    <property type="molecule type" value="Genomic_DNA"/>
</dbReference>
<feature type="compositionally biased region" description="Basic and acidic residues" evidence="1">
    <location>
        <begin position="25"/>
        <end position="38"/>
    </location>
</feature>
<reference evidence="2 3" key="1">
    <citation type="journal article" date="2023" name="BMC Biol.">
        <title>The compact genome of the sponge Oopsacas minuta (Hexactinellida) is lacking key metazoan core genes.</title>
        <authorList>
            <person name="Santini S."/>
            <person name="Schenkelaars Q."/>
            <person name="Jourda C."/>
            <person name="Duchesne M."/>
            <person name="Belahbib H."/>
            <person name="Rocher C."/>
            <person name="Selva M."/>
            <person name="Riesgo A."/>
            <person name="Vervoort M."/>
            <person name="Leys S.P."/>
            <person name="Kodjabachian L."/>
            <person name="Le Bivic A."/>
            <person name="Borchiellini C."/>
            <person name="Claverie J.M."/>
            <person name="Renard E."/>
        </authorList>
    </citation>
    <scope>NUCLEOTIDE SEQUENCE [LARGE SCALE GENOMIC DNA]</scope>
    <source>
        <strain evidence="2">SPO-2</strain>
    </source>
</reference>
<sequence>MAEVSTGRSCNEIDLFDTILFSDERSKSQGQSDGERQGKRGATMKSFSEGLKEGSDLAGEIGFYSGMCEGLLANRAQLEDRYTDKAWSKVIKLLDSIVQFEIRVKEDGIELEDSVIQIRNEFKIIVSKFKLPINFKKSELNEL</sequence>